<gene>
    <name evidence="2" type="ORF">ACFSF0_04510</name>
</gene>
<sequence length="393" mass="41191">MPILDTSVKYIHEGMRGAPVLNGTVGAIIALLDTFLINGWGLATATSASVLDGVCTVNMSALDVFEDGCVIVMAGATPGALNAEHRLTQGGNVLKFNTTAPNGPVTGTITVKYAPLGWEKAFSGPNGAVYRSLDITTPQRYLRVDDSVPTFARVRGYNAMTGVDAGTGPFPTDAQVDGGLYWFKSTSANTTPRRYTLRGDTGVFYYGVTANFDVNFPPEDSSAYELIHEFGYAGALSPTGDVWATRISGAANNSWSQTAGALGLGNVGHVYSERAISGVGDPITSHRRKSSGNPAAASGADTNGFGPYPGAVDARLRICSYFLTQEELIFTPRAVVAGVYGVPHDNLTGHPTLKARDTIPGSGVLSGRKLALAWVGGGGRQGGIFFDVTGPWR</sequence>
<feature type="region of interest" description="Disordered" evidence="1">
    <location>
        <begin position="281"/>
        <end position="302"/>
    </location>
</feature>
<evidence type="ECO:0000313" key="2">
    <source>
        <dbReference type="EMBL" id="MFD1709855.1"/>
    </source>
</evidence>
<protein>
    <recommendedName>
        <fullName evidence="4">Minor tail protein</fullName>
    </recommendedName>
</protein>
<dbReference type="Proteomes" id="UP001597304">
    <property type="component" value="Unassembled WGS sequence"/>
</dbReference>
<evidence type="ECO:0008006" key="4">
    <source>
        <dbReference type="Google" id="ProtNLM"/>
    </source>
</evidence>
<dbReference type="EMBL" id="JBHUEJ010000011">
    <property type="protein sequence ID" value="MFD1709855.1"/>
    <property type="molecule type" value="Genomic_DNA"/>
</dbReference>
<name>A0ABW4KU81_9BURK</name>
<comment type="caution">
    <text evidence="2">The sequence shown here is derived from an EMBL/GenBank/DDBJ whole genome shotgun (WGS) entry which is preliminary data.</text>
</comment>
<keyword evidence="3" id="KW-1185">Reference proteome</keyword>
<evidence type="ECO:0000256" key="1">
    <source>
        <dbReference type="SAM" id="MobiDB-lite"/>
    </source>
</evidence>
<dbReference type="RefSeq" id="WP_147914074.1">
    <property type="nucleotide sequence ID" value="NZ_JBHUEJ010000011.1"/>
</dbReference>
<evidence type="ECO:0000313" key="3">
    <source>
        <dbReference type="Proteomes" id="UP001597304"/>
    </source>
</evidence>
<accession>A0ABW4KU81</accession>
<organism evidence="2 3">
    <name type="scientific">Ottowia flava</name>
    <dbReference type="NCBI Taxonomy" id="2675430"/>
    <lineage>
        <taxon>Bacteria</taxon>
        <taxon>Pseudomonadati</taxon>
        <taxon>Pseudomonadota</taxon>
        <taxon>Betaproteobacteria</taxon>
        <taxon>Burkholderiales</taxon>
        <taxon>Comamonadaceae</taxon>
        <taxon>Ottowia</taxon>
    </lineage>
</organism>
<reference evidence="3" key="1">
    <citation type="journal article" date="2019" name="Int. J. Syst. Evol. Microbiol.">
        <title>The Global Catalogue of Microorganisms (GCM) 10K type strain sequencing project: providing services to taxonomists for standard genome sequencing and annotation.</title>
        <authorList>
            <consortium name="The Broad Institute Genomics Platform"/>
            <consortium name="The Broad Institute Genome Sequencing Center for Infectious Disease"/>
            <person name="Wu L."/>
            <person name="Ma J."/>
        </authorList>
    </citation>
    <scope>NUCLEOTIDE SEQUENCE [LARGE SCALE GENOMIC DNA]</scope>
    <source>
        <strain evidence="3">LMG 29247</strain>
    </source>
</reference>
<proteinExistence type="predicted"/>